<reference evidence="1" key="1">
    <citation type="submission" date="2023-03" db="EMBL/GenBank/DDBJ databases">
        <title>Massive genome expansion in bonnet fungi (Mycena s.s.) driven by repeated elements and novel gene families across ecological guilds.</title>
        <authorList>
            <consortium name="Lawrence Berkeley National Laboratory"/>
            <person name="Harder C.B."/>
            <person name="Miyauchi S."/>
            <person name="Viragh M."/>
            <person name="Kuo A."/>
            <person name="Thoen E."/>
            <person name="Andreopoulos B."/>
            <person name="Lu D."/>
            <person name="Skrede I."/>
            <person name="Drula E."/>
            <person name="Henrissat B."/>
            <person name="Morin E."/>
            <person name="Kohler A."/>
            <person name="Barry K."/>
            <person name="LaButti K."/>
            <person name="Morin E."/>
            <person name="Salamov A."/>
            <person name="Lipzen A."/>
            <person name="Mereny Z."/>
            <person name="Hegedus B."/>
            <person name="Baldrian P."/>
            <person name="Stursova M."/>
            <person name="Weitz H."/>
            <person name="Taylor A."/>
            <person name="Grigoriev I.V."/>
            <person name="Nagy L.G."/>
            <person name="Martin F."/>
            <person name="Kauserud H."/>
        </authorList>
    </citation>
    <scope>NUCLEOTIDE SEQUENCE</scope>
    <source>
        <strain evidence="1">9284</strain>
    </source>
</reference>
<name>A0AAD7B0E8_9AGAR</name>
<evidence type="ECO:0000313" key="2">
    <source>
        <dbReference type="Proteomes" id="UP001221142"/>
    </source>
</evidence>
<organism evidence="1 2">
    <name type="scientific">Roridomyces roridus</name>
    <dbReference type="NCBI Taxonomy" id="1738132"/>
    <lineage>
        <taxon>Eukaryota</taxon>
        <taxon>Fungi</taxon>
        <taxon>Dikarya</taxon>
        <taxon>Basidiomycota</taxon>
        <taxon>Agaricomycotina</taxon>
        <taxon>Agaricomycetes</taxon>
        <taxon>Agaricomycetidae</taxon>
        <taxon>Agaricales</taxon>
        <taxon>Marasmiineae</taxon>
        <taxon>Mycenaceae</taxon>
        <taxon>Roridomyces</taxon>
    </lineage>
</organism>
<dbReference type="Proteomes" id="UP001221142">
    <property type="component" value="Unassembled WGS sequence"/>
</dbReference>
<gene>
    <name evidence="1" type="ORF">FB45DRAFT_464044</name>
</gene>
<evidence type="ECO:0000313" key="1">
    <source>
        <dbReference type="EMBL" id="KAJ7605914.1"/>
    </source>
</evidence>
<dbReference type="AlphaFoldDB" id="A0AAD7B0E8"/>
<dbReference type="EMBL" id="JARKIF010000066">
    <property type="protein sequence ID" value="KAJ7605914.1"/>
    <property type="molecule type" value="Genomic_DNA"/>
</dbReference>
<sequence>MVRNVPDEIIHEILSPGLFVADDAFTAISSSSPTRSSTESSSAILLVSKSWLRVATPLLYHTVILRSKGQAQALAAALRANPTLGRFIKKLRVEGGYAISMHKILQTAKNLTDICFGLQFQLGDNVCGLCRGLPLINPVRVVLAHTVKRGSISEQTRKFVDILVECIPKWKNLTTFVMPHDWQHIPEHRVALSNYLDAPLKAARNLRTLVLFDYELDLFTDAHIPSYIRTIAANLSLQEIRPRAPPSKALASDFLVTVQGDARLSTLIDLRLFGLSDHPFIYPPQLAADPELEDIVWGRVLSFLFRDYTPNDDADQRGRVSPLLVCKRFARLSIPYLYEAPCIRWTRYLPMLSQRLVDEPTLGKHVRRLFLFTYGRVDQVERILVSVPNLLGLTSNGDDGNSLPWKLFDDLSIRFGATLDTFRGFPVQKNHNKMDPAIFSRFERLRSLSWDCETRFYTSSNNCLDRRVEHPRGLVHRKRRLFVLQRTIADAIRLPSLRRLTVTRSADIELFLKEHGKKIEELTIRQSIFHFDIFKHCPSIKVLTINTRSDSAADQLPSMGASESAKLEHKHDSLECIVFQSTHYDSWKSHVNAVEKFLTDFDSTPFPALREIQHPAFRWNNSEKELLKSPWVKWAEKFRENYNIHLVCRRGAQWRLRRVFEPKKVNKKTRK</sequence>
<protein>
    <submittedName>
        <fullName evidence="1">Uncharacterized protein</fullName>
    </submittedName>
</protein>
<comment type="caution">
    <text evidence="1">The sequence shown here is derived from an EMBL/GenBank/DDBJ whole genome shotgun (WGS) entry which is preliminary data.</text>
</comment>
<proteinExistence type="predicted"/>
<keyword evidence="2" id="KW-1185">Reference proteome</keyword>
<accession>A0AAD7B0E8</accession>